<evidence type="ECO:0000313" key="2">
    <source>
        <dbReference type="EMBL" id="TNN32999.1"/>
    </source>
</evidence>
<keyword evidence="3" id="KW-1185">Reference proteome</keyword>
<sequence length="157" mass="17332">MREHERLPVGAGWSPLSGRSTPHYKLETDQRMASLKRRLFDGRTQDNPLAPLSPSGPGSPGEQRVTALVRKRVRPLESPGMRRLCVRLVRCRAPERRSPDTGAVRSLDRVREPRAPGLERHGVTPLTSLSTASGGGLVLPGKLHHLITKWIGGIQYV</sequence>
<feature type="region of interest" description="Disordered" evidence="1">
    <location>
        <begin position="1"/>
        <end position="64"/>
    </location>
</feature>
<name>A0A4Z2EW12_9TELE</name>
<gene>
    <name evidence="2" type="ORF">EYF80_056834</name>
</gene>
<dbReference type="AlphaFoldDB" id="A0A4Z2EW12"/>
<dbReference type="Proteomes" id="UP000314294">
    <property type="component" value="Unassembled WGS sequence"/>
</dbReference>
<evidence type="ECO:0000256" key="1">
    <source>
        <dbReference type="SAM" id="MobiDB-lite"/>
    </source>
</evidence>
<accession>A0A4Z2EW12</accession>
<dbReference type="EMBL" id="SRLO01002393">
    <property type="protein sequence ID" value="TNN32999.1"/>
    <property type="molecule type" value="Genomic_DNA"/>
</dbReference>
<proteinExistence type="predicted"/>
<evidence type="ECO:0000313" key="3">
    <source>
        <dbReference type="Proteomes" id="UP000314294"/>
    </source>
</evidence>
<comment type="caution">
    <text evidence="2">The sequence shown here is derived from an EMBL/GenBank/DDBJ whole genome shotgun (WGS) entry which is preliminary data.</text>
</comment>
<protein>
    <submittedName>
        <fullName evidence="2">Uncharacterized protein</fullName>
    </submittedName>
</protein>
<organism evidence="2 3">
    <name type="scientific">Liparis tanakae</name>
    <name type="common">Tanaka's snailfish</name>
    <dbReference type="NCBI Taxonomy" id="230148"/>
    <lineage>
        <taxon>Eukaryota</taxon>
        <taxon>Metazoa</taxon>
        <taxon>Chordata</taxon>
        <taxon>Craniata</taxon>
        <taxon>Vertebrata</taxon>
        <taxon>Euteleostomi</taxon>
        <taxon>Actinopterygii</taxon>
        <taxon>Neopterygii</taxon>
        <taxon>Teleostei</taxon>
        <taxon>Neoteleostei</taxon>
        <taxon>Acanthomorphata</taxon>
        <taxon>Eupercaria</taxon>
        <taxon>Perciformes</taxon>
        <taxon>Cottioidei</taxon>
        <taxon>Cottales</taxon>
        <taxon>Liparidae</taxon>
        <taxon>Liparis</taxon>
    </lineage>
</organism>
<reference evidence="2 3" key="1">
    <citation type="submission" date="2019-03" db="EMBL/GenBank/DDBJ databases">
        <title>First draft genome of Liparis tanakae, snailfish: a comprehensive survey of snailfish specific genes.</title>
        <authorList>
            <person name="Kim W."/>
            <person name="Song I."/>
            <person name="Jeong J.-H."/>
            <person name="Kim D."/>
            <person name="Kim S."/>
            <person name="Ryu S."/>
            <person name="Song J.Y."/>
            <person name="Lee S.K."/>
        </authorList>
    </citation>
    <scope>NUCLEOTIDE SEQUENCE [LARGE SCALE GENOMIC DNA]</scope>
    <source>
        <tissue evidence="2">Muscle</tissue>
    </source>
</reference>